<protein>
    <submittedName>
        <fullName evidence="2">Uncharacterized protein</fullName>
    </submittedName>
</protein>
<name>A0A4C1Z9M6_EUMVA</name>
<dbReference type="Proteomes" id="UP000299102">
    <property type="component" value="Unassembled WGS sequence"/>
</dbReference>
<organism evidence="2 3">
    <name type="scientific">Eumeta variegata</name>
    <name type="common">Bagworm moth</name>
    <name type="synonym">Eumeta japonica</name>
    <dbReference type="NCBI Taxonomy" id="151549"/>
    <lineage>
        <taxon>Eukaryota</taxon>
        <taxon>Metazoa</taxon>
        <taxon>Ecdysozoa</taxon>
        <taxon>Arthropoda</taxon>
        <taxon>Hexapoda</taxon>
        <taxon>Insecta</taxon>
        <taxon>Pterygota</taxon>
        <taxon>Neoptera</taxon>
        <taxon>Endopterygota</taxon>
        <taxon>Lepidoptera</taxon>
        <taxon>Glossata</taxon>
        <taxon>Ditrysia</taxon>
        <taxon>Tineoidea</taxon>
        <taxon>Psychidae</taxon>
        <taxon>Oiketicinae</taxon>
        <taxon>Eumeta</taxon>
    </lineage>
</organism>
<sequence length="89" mass="9410">MNKKGEEEPRASAPDSGARYGTAQNLCPGIRSAPINATRVVAPRPFPVFSPIPRSAPPRVLGAHFTSPSLPEIVVTVEDDVGVPIYNSS</sequence>
<evidence type="ECO:0000256" key="1">
    <source>
        <dbReference type="SAM" id="MobiDB-lite"/>
    </source>
</evidence>
<dbReference type="AlphaFoldDB" id="A0A4C1Z9M6"/>
<gene>
    <name evidence="2" type="ORF">EVAR_61223_1</name>
</gene>
<feature type="compositionally biased region" description="Basic and acidic residues" evidence="1">
    <location>
        <begin position="1"/>
        <end position="10"/>
    </location>
</feature>
<evidence type="ECO:0000313" key="2">
    <source>
        <dbReference type="EMBL" id="GBP83609.1"/>
    </source>
</evidence>
<reference evidence="2 3" key="1">
    <citation type="journal article" date="2019" name="Commun. Biol.">
        <title>The bagworm genome reveals a unique fibroin gene that provides high tensile strength.</title>
        <authorList>
            <person name="Kono N."/>
            <person name="Nakamura H."/>
            <person name="Ohtoshi R."/>
            <person name="Tomita M."/>
            <person name="Numata K."/>
            <person name="Arakawa K."/>
        </authorList>
    </citation>
    <scope>NUCLEOTIDE SEQUENCE [LARGE SCALE GENOMIC DNA]</scope>
</reference>
<dbReference type="EMBL" id="BGZK01001629">
    <property type="protein sequence ID" value="GBP83609.1"/>
    <property type="molecule type" value="Genomic_DNA"/>
</dbReference>
<keyword evidence="3" id="KW-1185">Reference proteome</keyword>
<feature type="region of interest" description="Disordered" evidence="1">
    <location>
        <begin position="1"/>
        <end position="25"/>
    </location>
</feature>
<evidence type="ECO:0000313" key="3">
    <source>
        <dbReference type="Proteomes" id="UP000299102"/>
    </source>
</evidence>
<proteinExistence type="predicted"/>
<comment type="caution">
    <text evidence="2">The sequence shown here is derived from an EMBL/GenBank/DDBJ whole genome shotgun (WGS) entry which is preliminary data.</text>
</comment>
<accession>A0A4C1Z9M6</accession>